<dbReference type="GO" id="GO:0004482">
    <property type="term" value="F:mRNA 5'-cap (guanine-N7-)-methyltransferase activity"/>
    <property type="evidence" value="ECO:0007669"/>
    <property type="project" value="UniProtKB-EC"/>
</dbReference>
<feature type="compositionally biased region" description="Low complexity" evidence="12">
    <location>
        <begin position="744"/>
        <end position="763"/>
    </location>
</feature>
<feature type="compositionally biased region" description="Low complexity" evidence="12">
    <location>
        <begin position="21"/>
        <end position="38"/>
    </location>
</feature>
<evidence type="ECO:0000313" key="15">
    <source>
        <dbReference type="Proteomes" id="UP001176517"/>
    </source>
</evidence>
<feature type="compositionally biased region" description="Polar residues" evidence="12">
    <location>
        <begin position="574"/>
        <end position="583"/>
    </location>
</feature>
<evidence type="ECO:0000256" key="3">
    <source>
        <dbReference type="ARBA" id="ARBA00022603"/>
    </source>
</evidence>
<feature type="region of interest" description="Disordered" evidence="12">
    <location>
        <begin position="936"/>
        <end position="1031"/>
    </location>
</feature>
<feature type="compositionally biased region" description="Basic and acidic residues" evidence="12">
    <location>
        <begin position="46"/>
        <end position="55"/>
    </location>
</feature>
<feature type="compositionally biased region" description="Low complexity" evidence="12">
    <location>
        <begin position="254"/>
        <end position="264"/>
    </location>
</feature>
<feature type="compositionally biased region" description="Low complexity" evidence="12">
    <location>
        <begin position="531"/>
        <end position="564"/>
    </location>
</feature>
<dbReference type="PANTHER" id="PTHR12189:SF2">
    <property type="entry name" value="MRNA CAP GUANINE-N7 METHYLTRANSFERASE"/>
    <property type="match status" value="1"/>
</dbReference>
<evidence type="ECO:0000256" key="10">
    <source>
        <dbReference type="ARBA" id="ARBA00044712"/>
    </source>
</evidence>
<feature type="region of interest" description="Disordered" evidence="12">
    <location>
        <begin position="1"/>
        <end position="279"/>
    </location>
</feature>
<feature type="compositionally biased region" description="Basic residues" evidence="12">
    <location>
        <begin position="381"/>
        <end position="393"/>
    </location>
</feature>
<evidence type="ECO:0000256" key="7">
    <source>
        <dbReference type="ARBA" id="ARBA00023042"/>
    </source>
</evidence>
<feature type="compositionally biased region" description="Basic and acidic residues" evidence="12">
    <location>
        <begin position="764"/>
        <end position="776"/>
    </location>
</feature>
<evidence type="ECO:0000256" key="9">
    <source>
        <dbReference type="ARBA" id="ARBA00033387"/>
    </source>
</evidence>
<dbReference type="GO" id="GO:0005634">
    <property type="term" value="C:nucleus"/>
    <property type="evidence" value="ECO:0007669"/>
    <property type="project" value="TreeGrafter"/>
</dbReference>
<feature type="compositionally biased region" description="Low complexity" evidence="12">
    <location>
        <begin position="296"/>
        <end position="317"/>
    </location>
</feature>
<feature type="compositionally biased region" description="Basic and acidic residues" evidence="12">
    <location>
        <begin position="994"/>
        <end position="1009"/>
    </location>
</feature>
<feature type="compositionally biased region" description="Low complexity" evidence="12">
    <location>
        <begin position="694"/>
        <end position="708"/>
    </location>
</feature>
<dbReference type="InterPro" id="IPR039753">
    <property type="entry name" value="RG7MT1"/>
</dbReference>
<evidence type="ECO:0000256" key="11">
    <source>
        <dbReference type="ARBA" id="ARBA00049739"/>
    </source>
</evidence>
<feature type="compositionally biased region" description="Low complexity" evidence="12">
    <location>
        <begin position="394"/>
        <end position="409"/>
    </location>
</feature>
<feature type="compositionally biased region" description="Low complexity" evidence="12">
    <location>
        <begin position="370"/>
        <end position="380"/>
    </location>
</feature>
<keyword evidence="3 14" id="KW-0489">Methyltransferase</keyword>
<name>A0AAN6GRF2_9BASI</name>
<protein>
    <recommendedName>
        <fullName evidence="11">mRNA cap guanine-N(7) methyltransferase</fullName>
        <ecNumber evidence="2">2.1.1.56</ecNumber>
    </recommendedName>
    <alternativeName>
        <fullName evidence="8">mRNA (guanine-N(7))-methyltransferase</fullName>
    </alternativeName>
    <alternativeName>
        <fullName evidence="9">mRNA cap methyltransferase</fullName>
    </alternativeName>
</protein>
<evidence type="ECO:0000256" key="8">
    <source>
        <dbReference type="ARBA" id="ARBA00032772"/>
    </source>
</evidence>
<dbReference type="EC" id="2.1.1.56" evidence="2"/>
<reference evidence="14" key="1">
    <citation type="journal article" date="2023" name="PhytoFront">
        <title>Draft Genome Resources of Seven Strains of Tilletia horrida, Causal Agent of Kernel Smut of Rice.</title>
        <authorList>
            <person name="Khanal S."/>
            <person name="Antony Babu S."/>
            <person name="Zhou X.G."/>
        </authorList>
    </citation>
    <scope>NUCLEOTIDE SEQUENCE</scope>
    <source>
        <strain evidence="14">TX6</strain>
    </source>
</reference>
<keyword evidence="7" id="KW-0506">mRNA capping</keyword>
<keyword evidence="6" id="KW-0694">RNA-binding</keyword>
<feature type="compositionally biased region" description="Low complexity" evidence="12">
    <location>
        <begin position="641"/>
        <end position="652"/>
    </location>
</feature>
<evidence type="ECO:0000256" key="1">
    <source>
        <dbReference type="ARBA" id="ARBA00003378"/>
    </source>
</evidence>
<keyword evidence="4 14" id="KW-0808">Transferase</keyword>
<feature type="region of interest" description="Disordered" evidence="12">
    <location>
        <begin position="296"/>
        <end position="671"/>
    </location>
</feature>
<evidence type="ECO:0000256" key="5">
    <source>
        <dbReference type="ARBA" id="ARBA00022691"/>
    </source>
</evidence>
<feature type="compositionally biased region" description="Polar residues" evidence="12">
    <location>
        <begin position="497"/>
        <end position="508"/>
    </location>
</feature>
<evidence type="ECO:0000256" key="4">
    <source>
        <dbReference type="ARBA" id="ARBA00022679"/>
    </source>
</evidence>
<evidence type="ECO:0000256" key="6">
    <source>
        <dbReference type="ARBA" id="ARBA00022884"/>
    </source>
</evidence>
<comment type="catalytic activity">
    <reaction evidence="10">
        <text>a 5'-end (5'-triphosphoguanosine)-ribonucleoside in mRNA + S-adenosyl-L-methionine = a 5'-end (N(7)-methyl 5'-triphosphoguanosine)-ribonucleoside in mRNA + S-adenosyl-L-homocysteine</text>
        <dbReference type="Rhea" id="RHEA:67008"/>
        <dbReference type="Rhea" id="RHEA-COMP:17166"/>
        <dbReference type="Rhea" id="RHEA-COMP:17167"/>
        <dbReference type="ChEBI" id="CHEBI:57856"/>
        <dbReference type="ChEBI" id="CHEBI:59789"/>
        <dbReference type="ChEBI" id="CHEBI:156461"/>
        <dbReference type="ChEBI" id="CHEBI:167617"/>
        <dbReference type="EC" id="2.1.1.56"/>
    </reaction>
</comment>
<keyword evidence="7" id="KW-0507">mRNA processing</keyword>
<comment type="function">
    <text evidence="1">Responsible for methylating the 5'-cap structure of mRNAs.</text>
</comment>
<dbReference type="InterPro" id="IPR029063">
    <property type="entry name" value="SAM-dependent_MTases_sf"/>
</dbReference>
<feature type="compositionally biased region" description="Low complexity" evidence="12">
    <location>
        <begin position="71"/>
        <end position="82"/>
    </location>
</feature>
<feature type="domain" description="MRNA cap 0 methyltransferase" evidence="13">
    <location>
        <begin position="1041"/>
        <end position="1320"/>
    </location>
</feature>
<feature type="compositionally biased region" description="Polar residues" evidence="12">
    <location>
        <begin position="798"/>
        <end position="809"/>
    </location>
</feature>
<dbReference type="InterPro" id="IPR004971">
    <property type="entry name" value="mRNA_G-N7_MeTrfase_dom"/>
</dbReference>
<dbReference type="Pfam" id="PF03291">
    <property type="entry name" value="mRNA_G-N7_MeTrfase"/>
    <property type="match status" value="1"/>
</dbReference>
<evidence type="ECO:0000256" key="2">
    <source>
        <dbReference type="ARBA" id="ARBA00011926"/>
    </source>
</evidence>
<feature type="compositionally biased region" description="Low complexity" evidence="12">
    <location>
        <begin position="816"/>
        <end position="826"/>
    </location>
</feature>
<feature type="compositionally biased region" description="Low complexity" evidence="12">
    <location>
        <begin position="343"/>
        <end position="357"/>
    </location>
</feature>
<evidence type="ECO:0000259" key="13">
    <source>
        <dbReference type="PROSITE" id="PS51562"/>
    </source>
</evidence>
<dbReference type="PANTHER" id="PTHR12189">
    <property type="entry name" value="MRNA GUANINE-7- METHYLTRANSFERASE"/>
    <property type="match status" value="1"/>
</dbReference>
<gene>
    <name evidence="14" type="primary">ABD1</name>
    <name evidence="14" type="ORF">OC846_002753</name>
</gene>
<dbReference type="SUPFAM" id="SSF53335">
    <property type="entry name" value="S-adenosyl-L-methionine-dependent methyltransferases"/>
    <property type="match status" value="1"/>
</dbReference>
<dbReference type="Proteomes" id="UP001176517">
    <property type="component" value="Unassembled WGS sequence"/>
</dbReference>
<proteinExistence type="predicted"/>
<feature type="compositionally biased region" description="Low complexity" evidence="12">
    <location>
        <begin position="476"/>
        <end position="485"/>
    </location>
</feature>
<dbReference type="EMBL" id="JAPDMZ010000058">
    <property type="protein sequence ID" value="KAK0552802.1"/>
    <property type="molecule type" value="Genomic_DNA"/>
</dbReference>
<keyword evidence="15" id="KW-1185">Reference proteome</keyword>
<dbReference type="CDD" id="cd02440">
    <property type="entry name" value="AdoMet_MTases"/>
    <property type="match status" value="1"/>
</dbReference>
<feature type="region of interest" description="Disordered" evidence="12">
    <location>
        <begin position="693"/>
        <end position="874"/>
    </location>
</feature>
<accession>A0AAN6GRF2</accession>
<evidence type="ECO:0000256" key="12">
    <source>
        <dbReference type="SAM" id="MobiDB-lite"/>
    </source>
</evidence>
<feature type="compositionally biased region" description="Low complexity" evidence="12">
    <location>
        <begin position="103"/>
        <end position="114"/>
    </location>
</feature>
<dbReference type="GO" id="GO:0003723">
    <property type="term" value="F:RNA binding"/>
    <property type="evidence" value="ECO:0007669"/>
    <property type="project" value="UniProtKB-KW"/>
</dbReference>
<keyword evidence="5" id="KW-0949">S-adenosyl-L-methionine</keyword>
<evidence type="ECO:0000313" key="14">
    <source>
        <dbReference type="EMBL" id="KAK0552802.1"/>
    </source>
</evidence>
<sequence>MAFNGLLNPAPDQPASERRQSGSASSSHSLSPTQYHVHPPSHHHAHEGYHGDEHAAGPPAPDGQLRVQHIGGTPRRGSSRPGSSGGGGGRHVNMSVEIPPPFSSSLSSSYGRPSHIAMPSPSGGMSRTSISNLLGDSVESPRSRPILSGTSSPIDEGGRKALHPPWPPGADGGPASGSQGHGMSFLLNNGMAGAVDRKTSRSASASSSSHGHGPPPMAHLLSTSSVPGAGSGGYSGHLDGRVSASAPPPPVPASPSNSASEISSTTGPVMPASGSGKAGSIVGRVMSIFRRKDTGSNAATGGAGGSAVPSTVSPYGSASGGAGMPPSQAGPNPRLSMVPQNQSPSGGSMMSLPMTPGTPRSPAEYPFTAPHPHSASSLSSQHHHPHQHYHPHAHPAMPQQHQLQPGPQGSYMARAGSGGSPSEIEYGRRGTGPAYADGIEYSPTMTVHQGSAHQIPPPHYHHPHPHHLTHTHSRNSLSPTTLVTSLPPPGPYHHNHPQTASHLHTSDPSRLVPPHAPQGVGSDMSPPPVPASTSRASTSHAPSTSASAPRKSTASADAAATSSPPKKRARANRDSTTPGSSRPVSPATEVEVAPVLPAGLSDADYRDPRVNIKRLPPPKFAKANGDGAASGLVPSPGEGPASSTSSNAAGSSEQVPILKSPALRTTGAPKDWMSAGISSAAVGIATGLDGGAGAAAAAAAGVAATTSASKEKRERQKQATQAARQREESQQDSESGPAKRRKSSSSSTTAVGSAAKKTGAGVVAKKEEGGHDERLEVLAGAEDVNMEPVYPEEAASVPNPNTLAANTRPDQAHDLSTGTNGGSSNSYVYKFESPTLPSSSSSAAAAGPMDAGPSARPKKIITDPIPYAPKVRRTPEEGIRRPIYEKEIQEFKMRHQNPLRWKYEEEMAGLVSTSDRDGTTKGKNGADELYGGAVATSSVSNAGPSAGALALKRKRESSSQAGLPPPPAGRDRVGSGSRGNSGGATMLSSAIRSSVEDREREPASKKRFSEGAGLVKGPDNNEVSDHYNNRKEVGVHARRESKIFPLKNFNNWAKNCLIQRFSRDGARVLDLGCGKGGDLNKWSKARAKSLVMIDIAGMSVGQAETRFKQRNHGFDAEFYTFDCFARALHEVVPSMTLEPMFDTVTLQFCMHYGWSSPAKARTLLENVARYLRPGGYFIGTIPDADNLISRLKALRGEQLKFGNDIYSVTFEQKETQPPFGNKYWFFLEDAVEDVPEYVVEWDQFQQLATEFGLRLVYRRTFEQMYYDAGLATPQSNKADWAAKSDLRSKVDLPKKMGDIPMQRDMWEACCLYLGFAFERADDRRR</sequence>
<feature type="compositionally biased region" description="Polar residues" evidence="12">
    <location>
        <begin position="443"/>
        <end position="452"/>
    </location>
</feature>
<feature type="compositionally biased region" description="Basic residues" evidence="12">
    <location>
        <begin position="459"/>
        <end position="473"/>
    </location>
</feature>
<dbReference type="PROSITE" id="PS51562">
    <property type="entry name" value="RNA_CAP0_MT"/>
    <property type="match status" value="1"/>
</dbReference>
<dbReference type="Gene3D" id="3.40.50.150">
    <property type="entry name" value="Vaccinia Virus protein VP39"/>
    <property type="match status" value="1"/>
</dbReference>
<feature type="compositionally biased region" description="Polar residues" evidence="12">
    <location>
        <begin position="123"/>
        <end position="134"/>
    </location>
</feature>
<organism evidence="14 15">
    <name type="scientific">Tilletia horrida</name>
    <dbReference type="NCBI Taxonomy" id="155126"/>
    <lineage>
        <taxon>Eukaryota</taxon>
        <taxon>Fungi</taxon>
        <taxon>Dikarya</taxon>
        <taxon>Basidiomycota</taxon>
        <taxon>Ustilaginomycotina</taxon>
        <taxon>Exobasidiomycetes</taxon>
        <taxon>Tilletiales</taxon>
        <taxon>Tilletiaceae</taxon>
        <taxon>Tilletia</taxon>
    </lineage>
</organism>
<feature type="compositionally biased region" description="Low complexity" evidence="12">
    <location>
        <begin position="837"/>
        <end position="855"/>
    </location>
</feature>
<comment type="caution">
    <text evidence="14">The sequence shown here is derived from an EMBL/GenBank/DDBJ whole genome shotgun (WGS) entry which is preliminary data.</text>
</comment>